<dbReference type="EMBL" id="JAJEQN010000044">
    <property type="protein sequence ID" value="MCC2222678.1"/>
    <property type="molecule type" value="Genomic_DNA"/>
</dbReference>
<feature type="transmembrane region" description="Helical" evidence="1">
    <location>
        <begin position="56"/>
        <end position="79"/>
    </location>
</feature>
<keyword evidence="1" id="KW-0472">Membrane</keyword>
<proteinExistence type="predicted"/>
<dbReference type="AlphaFoldDB" id="A0AAE3E5N2"/>
<name>A0AAE3E5N2_9FIRM</name>
<keyword evidence="3" id="KW-1185">Reference proteome</keyword>
<evidence type="ECO:0000313" key="2">
    <source>
        <dbReference type="EMBL" id="MCC2222678.1"/>
    </source>
</evidence>
<comment type="caution">
    <text evidence="2">The sequence shown here is derived from an EMBL/GenBank/DDBJ whole genome shotgun (WGS) entry which is preliminary data.</text>
</comment>
<evidence type="ECO:0000256" key="1">
    <source>
        <dbReference type="SAM" id="Phobius"/>
    </source>
</evidence>
<reference evidence="2 3" key="1">
    <citation type="submission" date="2021-10" db="EMBL/GenBank/DDBJ databases">
        <title>Anaerobic single-cell dispensing facilitates the cultivation of human gut bacteria.</title>
        <authorList>
            <person name="Afrizal A."/>
        </authorList>
    </citation>
    <scope>NUCLEOTIDE SEQUENCE [LARGE SCALE GENOMIC DNA]</scope>
    <source>
        <strain evidence="2 3">CLA-AA-H224</strain>
    </source>
</reference>
<gene>
    <name evidence="2" type="ORF">LKD48_13780</name>
</gene>
<feature type="transmembrane region" description="Helical" evidence="1">
    <location>
        <begin position="21"/>
        <end position="50"/>
    </location>
</feature>
<dbReference type="Proteomes" id="UP001198200">
    <property type="component" value="Unassembled WGS sequence"/>
</dbReference>
<protein>
    <submittedName>
        <fullName evidence="2">Uncharacterized protein</fullName>
    </submittedName>
</protein>
<keyword evidence="1" id="KW-1133">Transmembrane helix</keyword>
<sequence>MKMASMWYAINHSDIEKSMKQVIFVGINIVLWAAIAFIVCVAGGAIGGSFNEKWRFMTFLITGYSAVIMGFFRSVFYLLRK</sequence>
<keyword evidence="1" id="KW-0812">Transmembrane</keyword>
<accession>A0AAE3E5N2</accession>
<organism evidence="2 3">
    <name type="scientific">Anthropogastromicrobium aceti</name>
    <dbReference type="NCBI Taxonomy" id="2981768"/>
    <lineage>
        <taxon>Bacteria</taxon>
        <taxon>Bacillati</taxon>
        <taxon>Bacillota</taxon>
        <taxon>Clostridia</taxon>
        <taxon>Lachnospirales</taxon>
        <taxon>Lachnospiraceae</taxon>
        <taxon>Anthropogastromicrobium</taxon>
    </lineage>
</organism>
<evidence type="ECO:0000313" key="3">
    <source>
        <dbReference type="Proteomes" id="UP001198200"/>
    </source>
</evidence>
<dbReference type="RefSeq" id="WP_308732311.1">
    <property type="nucleotide sequence ID" value="NZ_JAJEQN010000044.1"/>
</dbReference>